<keyword evidence="2" id="KW-0805">Transcription regulation</keyword>
<reference evidence="9" key="1">
    <citation type="submission" date="2013-01" db="EMBL/GenBank/DDBJ databases">
        <title>Draft Genome Sequence of a Mulberry Tree, Morus notabilis C.K. Schneid.</title>
        <authorList>
            <person name="He N."/>
            <person name="Zhao S."/>
        </authorList>
    </citation>
    <scope>NUCLEOTIDE SEQUENCE</scope>
</reference>
<dbReference type="SUPFAM" id="SSF118290">
    <property type="entry name" value="WRKY DNA-binding domain"/>
    <property type="match status" value="1"/>
</dbReference>
<evidence type="ECO:0000256" key="1">
    <source>
        <dbReference type="ARBA" id="ARBA00004123"/>
    </source>
</evidence>
<dbReference type="GO" id="GO:0005634">
    <property type="term" value="C:nucleus"/>
    <property type="evidence" value="ECO:0007669"/>
    <property type="project" value="UniProtKB-SubCell"/>
</dbReference>
<proteinExistence type="predicted"/>
<evidence type="ECO:0000256" key="4">
    <source>
        <dbReference type="ARBA" id="ARBA00023163"/>
    </source>
</evidence>
<dbReference type="eggNOG" id="ENOG502QQYS">
    <property type="taxonomic scope" value="Eukaryota"/>
</dbReference>
<keyword evidence="9" id="KW-1185">Reference proteome</keyword>
<feature type="compositionally biased region" description="Basic and acidic residues" evidence="6">
    <location>
        <begin position="149"/>
        <end position="177"/>
    </location>
</feature>
<gene>
    <name evidence="8" type="ORF">L484_010632</name>
</gene>
<evidence type="ECO:0000259" key="7">
    <source>
        <dbReference type="PROSITE" id="PS50811"/>
    </source>
</evidence>
<sequence>MSDHEPLYKDLYYGHDQLFQVDQEYLTSSSKLSTSNMSSSSSTPYNLQGFDVIPTSYMSFTECLQGSSMDYNSLITSTAFGLSPSSSEVFSSIEVNDHQKPLDHHHHHHPSLGDHLGSNSSSDQNPVTARDHSNSISSSSTEAGAEEDSPGKKDGKPKESLEDGEDDPKKTYFDLDHMNGMINRGKAKKKGDNKRQKEPRFAFMTKSEVDHLEDGYRWRKYGQKAVKNSPYPSLSHSHHFMLCAQKLLSLHHSKMRRQETRREIFSGSVHSDNDVRRPAQPPHPVRTPRKRGYGWGGGGGPAPPGEPAPGAAAPAAAAMFPPNMFGPTSSTTMAGGGGLFSSGQELLFQMPHQFPYNNIIMSSTNNQGGSSSPAAAIYGQNANSRDHKQYYDGDHQMQGDHDDAYGLLQDMVPSMFLKQEP</sequence>
<dbReference type="Pfam" id="PF03106">
    <property type="entry name" value="WRKY"/>
    <property type="match status" value="1"/>
</dbReference>
<dbReference type="EMBL" id="KE344917">
    <property type="protein sequence ID" value="EXB86568.1"/>
    <property type="molecule type" value="Genomic_DNA"/>
</dbReference>
<accession>W9REB7</accession>
<name>W9REB7_9ROSA</name>
<dbReference type="InterPro" id="IPR044810">
    <property type="entry name" value="WRKY_plant"/>
</dbReference>
<dbReference type="InterPro" id="IPR003657">
    <property type="entry name" value="WRKY_dom"/>
</dbReference>
<dbReference type="PROSITE" id="PS50811">
    <property type="entry name" value="WRKY"/>
    <property type="match status" value="1"/>
</dbReference>
<dbReference type="STRING" id="981085.W9REB7"/>
<feature type="domain" description="WRKY" evidence="7">
    <location>
        <begin position="207"/>
        <end position="276"/>
    </location>
</feature>
<dbReference type="GO" id="GO:0043565">
    <property type="term" value="F:sequence-specific DNA binding"/>
    <property type="evidence" value="ECO:0007669"/>
    <property type="project" value="InterPro"/>
</dbReference>
<dbReference type="Proteomes" id="UP000030645">
    <property type="component" value="Unassembled WGS sequence"/>
</dbReference>
<dbReference type="GO" id="GO:0003700">
    <property type="term" value="F:DNA-binding transcription factor activity"/>
    <property type="evidence" value="ECO:0007669"/>
    <property type="project" value="InterPro"/>
</dbReference>
<dbReference type="Gene3D" id="2.20.25.80">
    <property type="entry name" value="WRKY domain"/>
    <property type="match status" value="1"/>
</dbReference>
<dbReference type="AlphaFoldDB" id="W9REB7"/>
<comment type="subcellular location">
    <subcellularLocation>
        <location evidence="1">Nucleus</location>
    </subcellularLocation>
</comment>
<dbReference type="PANTHER" id="PTHR31221">
    <property type="entry name" value="WRKY TRANSCRIPTION FACTOR PROTEIN 1-RELATED"/>
    <property type="match status" value="1"/>
</dbReference>
<keyword evidence="3" id="KW-0238">DNA-binding</keyword>
<keyword evidence="5" id="KW-0539">Nucleus</keyword>
<protein>
    <submittedName>
        <fullName evidence="8">Putative WRKY transcription factor 28</fullName>
    </submittedName>
</protein>
<dbReference type="PANTHER" id="PTHR31221:SF358">
    <property type="entry name" value="WRKY TRANSCRIPTION FACTOR 71"/>
    <property type="match status" value="1"/>
</dbReference>
<evidence type="ECO:0000256" key="5">
    <source>
        <dbReference type="ARBA" id="ARBA00023242"/>
    </source>
</evidence>
<organism evidence="8 9">
    <name type="scientific">Morus notabilis</name>
    <dbReference type="NCBI Taxonomy" id="981085"/>
    <lineage>
        <taxon>Eukaryota</taxon>
        <taxon>Viridiplantae</taxon>
        <taxon>Streptophyta</taxon>
        <taxon>Embryophyta</taxon>
        <taxon>Tracheophyta</taxon>
        <taxon>Spermatophyta</taxon>
        <taxon>Magnoliopsida</taxon>
        <taxon>eudicotyledons</taxon>
        <taxon>Gunneridae</taxon>
        <taxon>Pentapetalae</taxon>
        <taxon>rosids</taxon>
        <taxon>fabids</taxon>
        <taxon>Rosales</taxon>
        <taxon>Moraceae</taxon>
        <taxon>Moreae</taxon>
        <taxon>Morus</taxon>
    </lineage>
</organism>
<feature type="region of interest" description="Disordered" evidence="6">
    <location>
        <begin position="262"/>
        <end position="313"/>
    </location>
</feature>
<dbReference type="SMART" id="SM00774">
    <property type="entry name" value="WRKY"/>
    <property type="match status" value="1"/>
</dbReference>
<evidence type="ECO:0000256" key="6">
    <source>
        <dbReference type="SAM" id="MobiDB-lite"/>
    </source>
</evidence>
<evidence type="ECO:0000313" key="8">
    <source>
        <dbReference type="EMBL" id="EXB86568.1"/>
    </source>
</evidence>
<evidence type="ECO:0000256" key="2">
    <source>
        <dbReference type="ARBA" id="ARBA00023015"/>
    </source>
</evidence>
<keyword evidence="4" id="KW-0804">Transcription</keyword>
<dbReference type="InterPro" id="IPR036576">
    <property type="entry name" value="WRKY_dom_sf"/>
</dbReference>
<evidence type="ECO:0000256" key="3">
    <source>
        <dbReference type="ARBA" id="ARBA00023125"/>
    </source>
</evidence>
<feature type="region of interest" description="Disordered" evidence="6">
    <location>
        <begin position="100"/>
        <end position="200"/>
    </location>
</feature>
<evidence type="ECO:0000313" key="9">
    <source>
        <dbReference type="Proteomes" id="UP000030645"/>
    </source>
</evidence>